<comment type="subcellular location">
    <subcellularLocation>
        <location evidence="1">Membrane</location>
        <topology evidence="1">Multi-pass membrane protein</topology>
    </subcellularLocation>
</comment>
<feature type="transmembrane region" description="Helical" evidence="5">
    <location>
        <begin position="139"/>
        <end position="161"/>
    </location>
</feature>
<feature type="transmembrane region" description="Helical" evidence="5">
    <location>
        <begin position="205"/>
        <end position="223"/>
    </location>
</feature>
<proteinExistence type="predicted"/>
<feature type="transmembrane region" description="Helical" evidence="5">
    <location>
        <begin position="315"/>
        <end position="333"/>
    </location>
</feature>
<evidence type="ECO:0000256" key="4">
    <source>
        <dbReference type="ARBA" id="ARBA00023136"/>
    </source>
</evidence>
<comment type="caution">
    <text evidence="7">The sequence shown here is derived from an EMBL/GenBank/DDBJ whole genome shotgun (WGS) entry which is preliminary data.</text>
</comment>
<feature type="transmembrane region" description="Helical" evidence="5">
    <location>
        <begin position="173"/>
        <end position="193"/>
    </location>
</feature>
<keyword evidence="8" id="KW-1185">Reference proteome</keyword>
<dbReference type="PROSITE" id="PS50850">
    <property type="entry name" value="MFS"/>
    <property type="match status" value="1"/>
</dbReference>
<dbReference type="EMBL" id="JBHUCM010000066">
    <property type="protein sequence ID" value="MFD1546388.1"/>
    <property type="molecule type" value="Genomic_DNA"/>
</dbReference>
<organism evidence="7 8">
    <name type="scientific">Nonomuraea guangzhouensis</name>
    <dbReference type="NCBI Taxonomy" id="1291555"/>
    <lineage>
        <taxon>Bacteria</taxon>
        <taxon>Bacillati</taxon>
        <taxon>Actinomycetota</taxon>
        <taxon>Actinomycetes</taxon>
        <taxon>Streptosporangiales</taxon>
        <taxon>Streptosporangiaceae</taxon>
        <taxon>Nonomuraea</taxon>
    </lineage>
</organism>
<evidence type="ECO:0000256" key="2">
    <source>
        <dbReference type="ARBA" id="ARBA00022692"/>
    </source>
</evidence>
<keyword evidence="3 5" id="KW-1133">Transmembrane helix</keyword>
<dbReference type="Proteomes" id="UP001597097">
    <property type="component" value="Unassembled WGS sequence"/>
</dbReference>
<feature type="transmembrane region" description="Helical" evidence="5">
    <location>
        <begin position="340"/>
        <end position="359"/>
    </location>
</feature>
<feature type="transmembrane region" description="Helical" evidence="5">
    <location>
        <begin position="235"/>
        <end position="252"/>
    </location>
</feature>
<feature type="transmembrane region" description="Helical" evidence="5">
    <location>
        <begin position="273"/>
        <end position="295"/>
    </location>
</feature>
<evidence type="ECO:0000256" key="1">
    <source>
        <dbReference type="ARBA" id="ARBA00004141"/>
    </source>
</evidence>
<sequence length="485" mass="49536">MSERVMATYRWRWVALAALLLAEAMNLLDSTIVQVATPAIRADLGGSAADMQWFSTAYTLPFALLLITGGRLGDIAGRRRIFRIGVTGFLGASVACALAPSVGMLIGFRVVQGAAAAAVIPQTIGLIRAMFDGEETSKALGSIGPVMGLAAVGGPVLGGVLTHADLFGSSWRAAFLVNVPLSVAVLAVAPILIEDHAPARPSLDPVGTALAMLGTALIVYPLIGADTAHLSMGTWGAIGLGLAVVAGFGLHQRRSAGLGRSSLVETSLFAHRAFPAALVTSTLFFAVTTGLMFVVVLHLQLGLGTDVRTAGLTMAPWSVGLAASSWVAGAYLVPRHGRRVMFVGLATLALGVLAAIAVYHSAGSTGYPTPLLGALGVAGLGIGMFTPSFFTAALKPLRPQEVGSAAGLLNAVQQLGATLGVAVLGSVYFDGSRSGSPGSAVQVTFWVAGGLLVASFLSTVLMTTVSSRIQDHPSGSKEALLDLDS</sequence>
<accession>A0ABW4GVI7</accession>
<evidence type="ECO:0000256" key="5">
    <source>
        <dbReference type="SAM" id="Phobius"/>
    </source>
</evidence>
<evidence type="ECO:0000313" key="8">
    <source>
        <dbReference type="Proteomes" id="UP001597097"/>
    </source>
</evidence>
<feature type="transmembrane region" description="Helical" evidence="5">
    <location>
        <begin position="371"/>
        <end position="394"/>
    </location>
</feature>
<feature type="transmembrane region" description="Helical" evidence="5">
    <location>
        <begin position="106"/>
        <end position="127"/>
    </location>
</feature>
<feature type="transmembrane region" description="Helical" evidence="5">
    <location>
        <begin position="406"/>
        <end position="429"/>
    </location>
</feature>
<evidence type="ECO:0000259" key="6">
    <source>
        <dbReference type="PROSITE" id="PS50850"/>
    </source>
</evidence>
<name>A0ABW4GVI7_9ACTN</name>
<feature type="transmembrane region" description="Helical" evidence="5">
    <location>
        <begin position="441"/>
        <end position="462"/>
    </location>
</feature>
<evidence type="ECO:0000256" key="3">
    <source>
        <dbReference type="ARBA" id="ARBA00022989"/>
    </source>
</evidence>
<dbReference type="PANTHER" id="PTHR42718">
    <property type="entry name" value="MAJOR FACILITATOR SUPERFAMILY MULTIDRUG TRANSPORTER MFSC"/>
    <property type="match status" value="1"/>
</dbReference>
<dbReference type="InterPro" id="IPR020846">
    <property type="entry name" value="MFS_dom"/>
</dbReference>
<dbReference type="PANTHER" id="PTHR42718:SF39">
    <property type="entry name" value="ACTINORHODIN TRANSPORTER-RELATED"/>
    <property type="match status" value="1"/>
</dbReference>
<gene>
    <name evidence="7" type="ORF">ACFSJ0_55795</name>
</gene>
<dbReference type="Pfam" id="PF07690">
    <property type="entry name" value="MFS_1"/>
    <property type="match status" value="1"/>
</dbReference>
<dbReference type="RefSeq" id="WP_219535721.1">
    <property type="nucleotide sequence ID" value="NZ_JAHKRM010000027.1"/>
</dbReference>
<reference evidence="8" key="1">
    <citation type="journal article" date="2019" name="Int. J. Syst. Evol. Microbiol.">
        <title>The Global Catalogue of Microorganisms (GCM) 10K type strain sequencing project: providing services to taxonomists for standard genome sequencing and annotation.</title>
        <authorList>
            <consortium name="The Broad Institute Genomics Platform"/>
            <consortium name="The Broad Institute Genome Sequencing Center for Infectious Disease"/>
            <person name="Wu L."/>
            <person name="Ma J."/>
        </authorList>
    </citation>
    <scope>NUCLEOTIDE SEQUENCE [LARGE SCALE GENOMIC DNA]</scope>
    <source>
        <strain evidence="8">CGMCC 1.15399</strain>
    </source>
</reference>
<keyword evidence="4 5" id="KW-0472">Membrane</keyword>
<dbReference type="CDD" id="cd17321">
    <property type="entry name" value="MFS_MMR_MDR_like"/>
    <property type="match status" value="1"/>
</dbReference>
<keyword evidence="2 5" id="KW-0812">Transmembrane</keyword>
<protein>
    <submittedName>
        <fullName evidence="7">MFS transporter</fullName>
    </submittedName>
</protein>
<feature type="transmembrane region" description="Helical" evidence="5">
    <location>
        <begin position="81"/>
        <end position="100"/>
    </location>
</feature>
<feature type="domain" description="Major facilitator superfamily (MFS) profile" evidence="6">
    <location>
        <begin position="15"/>
        <end position="467"/>
    </location>
</feature>
<dbReference type="InterPro" id="IPR011701">
    <property type="entry name" value="MFS"/>
</dbReference>
<evidence type="ECO:0000313" key="7">
    <source>
        <dbReference type="EMBL" id="MFD1546388.1"/>
    </source>
</evidence>
<feature type="transmembrane region" description="Helical" evidence="5">
    <location>
        <begin position="51"/>
        <end position="69"/>
    </location>
</feature>